<organism evidence="1 2">
    <name type="scientific">Anaerobacillus isosaccharinicus</name>
    <dbReference type="NCBI Taxonomy" id="1532552"/>
    <lineage>
        <taxon>Bacteria</taxon>
        <taxon>Bacillati</taxon>
        <taxon>Bacillota</taxon>
        <taxon>Bacilli</taxon>
        <taxon>Bacillales</taxon>
        <taxon>Bacillaceae</taxon>
        <taxon>Anaerobacillus</taxon>
    </lineage>
</organism>
<reference evidence="1 2" key="2">
    <citation type="journal article" date="2019" name="Int. J. Syst. Evol. Microbiol.">
        <title>Anaerobacillus isosaccharinicus sp. nov., an alkaliphilic bacterium which degrades isosaccharinic acid.</title>
        <authorList>
            <person name="Bassil N.M."/>
            <person name="Lloyd J.R."/>
        </authorList>
    </citation>
    <scope>NUCLEOTIDE SEQUENCE [LARGE SCALE GENOMIC DNA]</scope>
    <source>
        <strain evidence="1 2">NB2006</strain>
    </source>
</reference>
<name>A0AC62A436_9BACI</name>
<evidence type="ECO:0000313" key="2">
    <source>
        <dbReference type="Proteomes" id="UP000180175"/>
    </source>
</evidence>
<reference evidence="1 2" key="1">
    <citation type="journal article" date="2017" name="Genome Announc.">
        <title>Draft Genome Sequences of Four Alkaliphilic Bacteria Belonging to the Anaerobacillus Genus.</title>
        <authorList>
            <person name="Bassil N.M."/>
            <person name="Lloyd J.R."/>
        </authorList>
    </citation>
    <scope>NUCLEOTIDE SEQUENCE [LARGE SCALE GENOMIC DNA]</scope>
    <source>
        <strain evidence="1 2">NB2006</strain>
    </source>
</reference>
<evidence type="ECO:0000313" key="1">
    <source>
        <dbReference type="EMBL" id="XRP48426.1"/>
    </source>
</evidence>
<dbReference type="EMBL" id="CP063356">
    <property type="protein sequence ID" value="XRP48426.1"/>
    <property type="molecule type" value="Genomic_DNA"/>
</dbReference>
<sequence length="56" mass="6896">MIMDRLDALYPQAIEHTKLKVFEDIDRFLEVKTEPPSFNEYKKERFQYLGQIWFNI</sequence>
<dbReference type="Proteomes" id="UP000180175">
    <property type="component" value="Chromosome"/>
</dbReference>
<accession>A0AC62A436</accession>
<proteinExistence type="predicted"/>
<gene>
    <name evidence="1" type="ORF">AWH56_26545</name>
</gene>
<protein>
    <submittedName>
        <fullName evidence="1">Uncharacterized protein</fullName>
    </submittedName>
</protein>
<keyword evidence="2" id="KW-1185">Reference proteome</keyword>